<gene>
    <name evidence="1" type="ORF">UW90_C0004G0013</name>
</gene>
<dbReference type="AlphaFoldDB" id="A0A0G1L329"/>
<protein>
    <submittedName>
        <fullName evidence="1">Uncharacterized protein</fullName>
    </submittedName>
</protein>
<accession>A0A0G1L329</accession>
<proteinExistence type="predicted"/>
<sequence>MTLGEFAQVCRGRPELDGLWQKLVDEAHRLVSSKIGFVFFGSENAVEAPFLEAKNKLEEAAMKIGVEYPDLSFKEFKNWILRY</sequence>
<evidence type="ECO:0000313" key="1">
    <source>
        <dbReference type="EMBL" id="KKT90208.1"/>
    </source>
</evidence>
<organism evidence="1 2">
    <name type="scientific">Candidatus Yanofskybacteria bacterium GW2011_GWB1_45_11</name>
    <dbReference type="NCBI Taxonomy" id="1619026"/>
    <lineage>
        <taxon>Bacteria</taxon>
        <taxon>Candidatus Yanofskyibacteriota</taxon>
    </lineage>
</organism>
<comment type="caution">
    <text evidence="1">The sequence shown here is derived from an EMBL/GenBank/DDBJ whole genome shotgun (WGS) entry which is preliminary data.</text>
</comment>
<dbReference type="EMBL" id="LCKD01000004">
    <property type="protein sequence ID" value="KKT90208.1"/>
    <property type="molecule type" value="Genomic_DNA"/>
</dbReference>
<dbReference type="Proteomes" id="UP000034368">
    <property type="component" value="Unassembled WGS sequence"/>
</dbReference>
<reference evidence="1 2" key="1">
    <citation type="journal article" date="2015" name="Nature">
        <title>rRNA introns, odd ribosomes, and small enigmatic genomes across a large radiation of phyla.</title>
        <authorList>
            <person name="Brown C.T."/>
            <person name="Hug L.A."/>
            <person name="Thomas B.C."/>
            <person name="Sharon I."/>
            <person name="Castelle C.J."/>
            <person name="Singh A."/>
            <person name="Wilkins M.J."/>
            <person name="Williams K.H."/>
            <person name="Banfield J.F."/>
        </authorList>
    </citation>
    <scope>NUCLEOTIDE SEQUENCE [LARGE SCALE GENOMIC DNA]</scope>
</reference>
<name>A0A0G1L329_9BACT</name>
<evidence type="ECO:0000313" key="2">
    <source>
        <dbReference type="Proteomes" id="UP000034368"/>
    </source>
</evidence>